<evidence type="ECO:0000256" key="1">
    <source>
        <dbReference type="ARBA" id="ARBA00004141"/>
    </source>
</evidence>
<protein>
    <submittedName>
        <fullName evidence="7">Phage holin family protein</fullName>
    </submittedName>
</protein>
<keyword evidence="4 6" id="KW-0472">Membrane</keyword>
<dbReference type="NCBIfam" id="TIGR01593">
    <property type="entry name" value="holin_tox_secr"/>
    <property type="match status" value="1"/>
</dbReference>
<dbReference type="RefSeq" id="WP_211560067.1">
    <property type="nucleotide sequence ID" value="NZ_JAGVRK010000001.1"/>
</dbReference>
<feature type="transmembrane region" description="Helical" evidence="6">
    <location>
        <begin position="7"/>
        <end position="23"/>
    </location>
</feature>
<keyword evidence="2 6" id="KW-0812">Transmembrane</keyword>
<feature type="transmembrane region" description="Helical" evidence="6">
    <location>
        <begin position="29"/>
        <end position="46"/>
    </location>
</feature>
<evidence type="ECO:0000256" key="2">
    <source>
        <dbReference type="ARBA" id="ARBA00022692"/>
    </source>
</evidence>
<keyword evidence="3 6" id="KW-1133">Transmembrane helix</keyword>
<gene>
    <name evidence="7" type="ORF">J9317_15400</name>
</gene>
<dbReference type="EMBL" id="JAGVRK010000001">
    <property type="protein sequence ID" value="MBS2970155.1"/>
    <property type="molecule type" value="Genomic_DNA"/>
</dbReference>
<evidence type="ECO:0000256" key="3">
    <source>
        <dbReference type="ARBA" id="ARBA00022989"/>
    </source>
</evidence>
<evidence type="ECO:0000256" key="5">
    <source>
        <dbReference type="ARBA" id="ARBA00023600"/>
    </source>
</evidence>
<evidence type="ECO:0000313" key="7">
    <source>
        <dbReference type="EMBL" id="MBS2970155.1"/>
    </source>
</evidence>
<feature type="transmembrane region" description="Helical" evidence="6">
    <location>
        <begin position="66"/>
        <end position="82"/>
    </location>
</feature>
<name>A0ABS5LHE1_9BACI</name>
<dbReference type="InterPro" id="IPR006480">
    <property type="entry name" value="Phage_holin_4_1"/>
</dbReference>
<dbReference type="Proteomes" id="UP000682403">
    <property type="component" value="Unassembled WGS sequence"/>
</dbReference>
<accession>A0ABS5LHE1</accession>
<proteinExistence type="inferred from homology"/>
<organism evidence="7 8">
    <name type="scientific">Metabacillus flavus</name>
    <dbReference type="NCBI Taxonomy" id="2823519"/>
    <lineage>
        <taxon>Bacteria</taxon>
        <taxon>Bacillati</taxon>
        <taxon>Bacillota</taxon>
        <taxon>Bacilli</taxon>
        <taxon>Bacillales</taxon>
        <taxon>Bacillaceae</taxon>
        <taxon>Metabacillus</taxon>
    </lineage>
</organism>
<dbReference type="Pfam" id="PF05105">
    <property type="entry name" value="Phage_holin_4_1"/>
    <property type="match status" value="1"/>
</dbReference>
<evidence type="ECO:0000256" key="4">
    <source>
        <dbReference type="ARBA" id="ARBA00023136"/>
    </source>
</evidence>
<sequence length="132" mass="15093">MSKNADVMTLYSLTMTVLTFLLGELEQMMYVLFALMVIEFISFTILKSINGHLSLRDISIQLSKKALILIMVAVANLLDKVIPMEFSIKDFTVIFYIFYEMLYIITHVSSSGLPVPQFVKDALEVLKNKMKK</sequence>
<reference evidence="7 8" key="1">
    <citation type="submission" date="2021-04" db="EMBL/GenBank/DDBJ databases">
        <title>Metabacillus sp. strain KIGAM252 whole genome sequence.</title>
        <authorList>
            <person name="Seo M.-J."/>
            <person name="Cho E.-S."/>
            <person name="Hwang C.Y."/>
            <person name="Yoon D.J."/>
        </authorList>
    </citation>
    <scope>NUCLEOTIDE SEQUENCE [LARGE SCALE GENOMIC DNA]</scope>
    <source>
        <strain evidence="7 8">KIGAM252</strain>
    </source>
</reference>
<feature type="transmembrane region" description="Helical" evidence="6">
    <location>
        <begin position="94"/>
        <end position="113"/>
    </location>
</feature>
<comment type="caution">
    <text evidence="7">The sequence shown here is derived from an EMBL/GenBank/DDBJ whole genome shotgun (WGS) entry which is preliminary data.</text>
</comment>
<evidence type="ECO:0000313" key="8">
    <source>
        <dbReference type="Proteomes" id="UP000682403"/>
    </source>
</evidence>
<comment type="subcellular location">
    <subcellularLocation>
        <location evidence="1">Membrane</location>
        <topology evidence="1">Multi-pass membrane protein</topology>
    </subcellularLocation>
</comment>
<evidence type="ECO:0000256" key="6">
    <source>
        <dbReference type="SAM" id="Phobius"/>
    </source>
</evidence>
<keyword evidence="8" id="KW-1185">Reference proteome</keyword>
<comment type="similarity">
    <text evidence="5">Belongs to the bacteriophage holin family. Cp-1 holin subfamily.</text>
</comment>